<dbReference type="Proteomes" id="UP001331761">
    <property type="component" value="Unassembled WGS sequence"/>
</dbReference>
<protein>
    <recommendedName>
        <fullName evidence="1">DUF1758 domain-containing protein</fullName>
    </recommendedName>
</protein>
<evidence type="ECO:0000313" key="3">
    <source>
        <dbReference type="Proteomes" id="UP001331761"/>
    </source>
</evidence>
<proteinExistence type="predicted"/>
<reference evidence="2 3" key="1">
    <citation type="submission" date="2019-10" db="EMBL/GenBank/DDBJ databases">
        <title>Assembly and Annotation for the nematode Trichostrongylus colubriformis.</title>
        <authorList>
            <person name="Martin J."/>
        </authorList>
    </citation>
    <scope>NUCLEOTIDE SEQUENCE [LARGE SCALE GENOMIC DNA]</scope>
    <source>
        <strain evidence="2">G859</strain>
        <tissue evidence="2">Whole worm</tissue>
    </source>
</reference>
<dbReference type="Pfam" id="PF05585">
    <property type="entry name" value="DUF1758"/>
    <property type="match status" value="1"/>
</dbReference>
<dbReference type="AlphaFoldDB" id="A0AAN8ITT3"/>
<sequence>MLVKANAYAYNTSSVEEVVLLLDPGAQNSFITTSTTHRLRLPIYDRKERTFLTFGGHETTEVTGVVDVDLLDFSDRILKVHLTSKDIITSTQVPPRLSDADFKFLRDNRLPIPSCTSSRPVMPDILIGIDNYWDVLLQEPPVCLPSGMVLTYTRFGTVVSGNSVFLSGYRRAQIPMKCIHHSRQTMKSQGDSGHLTL</sequence>
<feature type="domain" description="DUF1758" evidence="1">
    <location>
        <begin position="17"/>
        <end position="161"/>
    </location>
</feature>
<dbReference type="InterPro" id="IPR021109">
    <property type="entry name" value="Peptidase_aspartic_dom_sf"/>
</dbReference>
<name>A0AAN8ITT3_TRICO</name>
<accession>A0AAN8ITT3</accession>
<evidence type="ECO:0000313" key="2">
    <source>
        <dbReference type="EMBL" id="KAK5964714.1"/>
    </source>
</evidence>
<evidence type="ECO:0000259" key="1">
    <source>
        <dbReference type="Pfam" id="PF05585"/>
    </source>
</evidence>
<dbReference type="InterPro" id="IPR008737">
    <property type="entry name" value="DUF1758"/>
</dbReference>
<dbReference type="Gene3D" id="2.40.70.10">
    <property type="entry name" value="Acid Proteases"/>
    <property type="match status" value="1"/>
</dbReference>
<organism evidence="2 3">
    <name type="scientific">Trichostrongylus colubriformis</name>
    <name type="common">Black scour worm</name>
    <dbReference type="NCBI Taxonomy" id="6319"/>
    <lineage>
        <taxon>Eukaryota</taxon>
        <taxon>Metazoa</taxon>
        <taxon>Ecdysozoa</taxon>
        <taxon>Nematoda</taxon>
        <taxon>Chromadorea</taxon>
        <taxon>Rhabditida</taxon>
        <taxon>Rhabditina</taxon>
        <taxon>Rhabditomorpha</taxon>
        <taxon>Strongyloidea</taxon>
        <taxon>Trichostrongylidae</taxon>
        <taxon>Trichostrongylus</taxon>
    </lineage>
</organism>
<keyword evidence="3" id="KW-1185">Reference proteome</keyword>
<gene>
    <name evidence="2" type="ORF">GCK32_018461</name>
</gene>
<comment type="caution">
    <text evidence="2">The sequence shown here is derived from an EMBL/GenBank/DDBJ whole genome shotgun (WGS) entry which is preliminary data.</text>
</comment>
<dbReference type="EMBL" id="WIXE01025424">
    <property type="protein sequence ID" value="KAK5964714.1"/>
    <property type="molecule type" value="Genomic_DNA"/>
</dbReference>